<keyword evidence="4" id="KW-1185">Reference proteome</keyword>
<dbReference type="Pfam" id="PF07653">
    <property type="entry name" value="SH3_2"/>
    <property type="match status" value="1"/>
</dbReference>
<dbReference type="Proteomes" id="UP000188235">
    <property type="component" value="Chromosome"/>
</dbReference>
<dbReference type="AlphaFoldDB" id="A0A1Q2CXD2"/>
<dbReference type="SUPFAM" id="SSF50044">
    <property type="entry name" value="SH3-domain"/>
    <property type="match status" value="1"/>
</dbReference>
<gene>
    <name evidence="3" type="ORF">BW733_07800</name>
</gene>
<dbReference type="RefSeq" id="WP_077349381.1">
    <property type="nucleotide sequence ID" value="NZ_CP019607.1"/>
</dbReference>
<evidence type="ECO:0000313" key="4">
    <source>
        <dbReference type="Proteomes" id="UP000188235"/>
    </source>
</evidence>
<feature type="domain" description="SH3" evidence="2">
    <location>
        <begin position="56"/>
        <end position="112"/>
    </location>
</feature>
<dbReference type="STRING" id="399497.BW733_07800"/>
<reference evidence="3 4" key="1">
    <citation type="journal article" date="2008" name="Int. J. Syst. Evol. Microbiol.">
        <title>Tessaracoccus flavescens sp. nov., isolated from marine sediment.</title>
        <authorList>
            <person name="Lee D.W."/>
            <person name="Lee S.D."/>
        </authorList>
    </citation>
    <scope>NUCLEOTIDE SEQUENCE [LARGE SCALE GENOMIC DNA]</scope>
    <source>
        <strain evidence="3 4">SST-39T</strain>
    </source>
</reference>
<dbReference type="OrthoDB" id="1030757at2"/>
<accession>A0A1Q2CXD2</accession>
<evidence type="ECO:0000259" key="2">
    <source>
        <dbReference type="PROSITE" id="PS50002"/>
    </source>
</evidence>
<sequence>MRYVLTADHEIPDRAPLAIKPGDVVQVGDWDTEWPAFIFVTASRGTGWVPGRHLDIDGSVGTCRVAYDTTELPAVAGESVDVIEDDAESGWSWCRNSGGREGWIPHRVLTVA</sequence>
<dbReference type="Gene3D" id="2.30.30.40">
    <property type="entry name" value="SH3 Domains"/>
    <property type="match status" value="1"/>
</dbReference>
<keyword evidence="1" id="KW-0728">SH3 domain</keyword>
<dbReference type="InterPro" id="IPR001452">
    <property type="entry name" value="SH3_domain"/>
</dbReference>
<dbReference type="KEGG" id="tfa:BW733_07800"/>
<dbReference type="InterPro" id="IPR036028">
    <property type="entry name" value="SH3-like_dom_sf"/>
</dbReference>
<organism evidence="3 4">
    <name type="scientific">Tessaracoccus flavescens</name>
    <dbReference type="NCBI Taxonomy" id="399497"/>
    <lineage>
        <taxon>Bacteria</taxon>
        <taxon>Bacillati</taxon>
        <taxon>Actinomycetota</taxon>
        <taxon>Actinomycetes</taxon>
        <taxon>Propionibacteriales</taxon>
        <taxon>Propionibacteriaceae</taxon>
        <taxon>Tessaracoccus</taxon>
    </lineage>
</organism>
<protein>
    <recommendedName>
        <fullName evidence="2">SH3 domain-containing protein</fullName>
    </recommendedName>
</protein>
<name>A0A1Q2CXD2_9ACTN</name>
<proteinExistence type="predicted"/>
<dbReference type="EMBL" id="CP019607">
    <property type="protein sequence ID" value="AQP50744.1"/>
    <property type="molecule type" value="Genomic_DNA"/>
</dbReference>
<evidence type="ECO:0000256" key="1">
    <source>
        <dbReference type="ARBA" id="ARBA00022443"/>
    </source>
</evidence>
<dbReference type="PROSITE" id="PS50002">
    <property type="entry name" value="SH3"/>
    <property type="match status" value="1"/>
</dbReference>
<evidence type="ECO:0000313" key="3">
    <source>
        <dbReference type="EMBL" id="AQP50744.1"/>
    </source>
</evidence>